<evidence type="ECO:0000313" key="1">
    <source>
        <dbReference type="EMBL" id="CAG8714751.1"/>
    </source>
</evidence>
<comment type="caution">
    <text evidence="1">The sequence shown here is derived from an EMBL/GenBank/DDBJ whole genome shotgun (WGS) entry which is preliminary data.</text>
</comment>
<organism evidence="1 2">
    <name type="scientific">Acaulospora colombiana</name>
    <dbReference type="NCBI Taxonomy" id="27376"/>
    <lineage>
        <taxon>Eukaryota</taxon>
        <taxon>Fungi</taxon>
        <taxon>Fungi incertae sedis</taxon>
        <taxon>Mucoromycota</taxon>
        <taxon>Glomeromycotina</taxon>
        <taxon>Glomeromycetes</taxon>
        <taxon>Diversisporales</taxon>
        <taxon>Acaulosporaceae</taxon>
        <taxon>Acaulospora</taxon>
    </lineage>
</organism>
<feature type="non-terminal residue" evidence="1">
    <location>
        <position position="55"/>
    </location>
</feature>
<reference evidence="1" key="1">
    <citation type="submission" date="2021-06" db="EMBL/GenBank/DDBJ databases">
        <authorList>
            <person name="Kallberg Y."/>
            <person name="Tangrot J."/>
            <person name="Rosling A."/>
        </authorList>
    </citation>
    <scope>NUCLEOTIDE SEQUENCE</scope>
    <source>
        <strain evidence="1">CL356</strain>
    </source>
</reference>
<proteinExistence type="predicted"/>
<dbReference type="Proteomes" id="UP000789525">
    <property type="component" value="Unassembled WGS sequence"/>
</dbReference>
<sequence length="55" mass="6160">MPPSRPERYNAKARRSVAGGSSHKKKKLKKVLISGQKSDPNAEILERKSLEEKEA</sequence>
<gene>
    <name evidence="1" type="ORF">ACOLOM_LOCUS10849</name>
</gene>
<keyword evidence="2" id="KW-1185">Reference proteome</keyword>
<name>A0ACA9PKJ0_9GLOM</name>
<accession>A0ACA9PKJ0</accession>
<protein>
    <submittedName>
        <fullName evidence="1">6319_t:CDS:1</fullName>
    </submittedName>
</protein>
<evidence type="ECO:0000313" key="2">
    <source>
        <dbReference type="Proteomes" id="UP000789525"/>
    </source>
</evidence>
<dbReference type="EMBL" id="CAJVPT010036514">
    <property type="protein sequence ID" value="CAG8714751.1"/>
    <property type="molecule type" value="Genomic_DNA"/>
</dbReference>